<comment type="similarity">
    <text evidence="2 6 7">Belongs to the cullin family.</text>
</comment>
<dbReference type="InterPro" id="IPR036390">
    <property type="entry name" value="WH_DNA-bd_sf"/>
</dbReference>
<proteinExistence type="inferred from homology"/>
<dbReference type="EMBL" id="CAJHJG010005645">
    <property type="protein sequence ID" value="CAD6951609.1"/>
    <property type="molecule type" value="Genomic_DNA"/>
</dbReference>
<dbReference type="SMART" id="SM00884">
    <property type="entry name" value="Cullin_Nedd8"/>
    <property type="match status" value="1"/>
</dbReference>
<dbReference type="GO" id="GO:0031625">
    <property type="term" value="F:ubiquitin protein ligase binding"/>
    <property type="evidence" value="ECO:0007669"/>
    <property type="project" value="InterPro"/>
</dbReference>
<dbReference type="Gene3D" id="1.20.1310.10">
    <property type="entry name" value="Cullin Repeats"/>
    <property type="match status" value="4"/>
</dbReference>
<dbReference type="FunFam" id="1.20.1310.10:FF:000019">
    <property type="entry name" value="Cullin 1"/>
    <property type="match status" value="1"/>
</dbReference>
<evidence type="ECO:0000313" key="9">
    <source>
        <dbReference type="EMBL" id="CAD6951609.1"/>
    </source>
</evidence>
<evidence type="ECO:0000259" key="8">
    <source>
        <dbReference type="PROSITE" id="PS50069"/>
    </source>
</evidence>
<keyword evidence="12" id="KW-1185">Reference proteome</keyword>
<keyword evidence="4" id="KW-0833">Ubl conjugation pathway</keyword>
<dbReference type="InterPro" id="IPR016158">
    <property type="entry name" value="Cullin_homology"/>
</dbReference>
<dbReference type="PROSITE" id="PS50069">
    <property type="entry name" value="CULLIN_2"/>
    <property type="match status" value="1"/>
</dbReference>
<dbReference type="AlphaFoldDB" id="A0A177VCL6"/>
<protein>
    <recommendedName>
        <fullName evidence="8">Cullin family profile domain-containing protein</fullName>
    </recommendedName>
</protein>
<dbReference type="Pfam" id="PF26557">
    <property type="entry name" value="Cullin_AB"/>
    <property type="match status" value="1"/>
</dbReference>
<evidence type="ECO:0000313" key="12">
    <source>
        <dbReference type="Proteomes" id="UP000836402"/>
    </source>
</evidence>
<dbReference type="SMART" id="SM00182">
    <property type="entry name" value="CULLIN"/>
    <property type="match status" value="1"/>
</dbReference>
<name>A0A177VCL6_9BASI</name>
<dbReference type="GO" id="GO:0006511">
    <property type="term" value="P:ubiquitin-dependent protein catabolic process"/>
    <property type="evidence" value="ECO:0007669"/>
    <property type="project" value="InterPro"/>
</dbReference>
<dbReference type="InterPro" id="IPR016157">
    <property type="entry name" value="Cullin_CS"/>
</dbReference>
<comment type="pathway">
    <text evidence="1">Protein modification; protein ubiquitination.</text>
</comment>
<dbReference type="InterPro" id="IPR016159">
    <property type="entry name" value="Cullin_repeat-like_dom_sf"/>
</dbReference>
<evidence type="ECO:0000256" key="2">
    <source>
        <dbReference type="ARBA" id="ARBA00006019"/>
    </source>
</evidence>
<dbReference type="InterPro" id="IPR001373">
    <property type="entry name" value="Cullin_N"/>
</dbReference>
<evidence type="ECO:0000256" key="6">
    <source>
        <dbReference type="PROSITE-ProRule" id="PRU00330"/>
    </source>
</evidence>
<dbReference type="InterPro" id="IPR036317">
    <property type="entry name" value="Cullin_homology_sf"/>
</dbReference>
<evidence type="ECO:0000313" key="10">
    <source>
        <dbReference type="EMBL" id="KAE8263692.1"/>
    </source>
</evidence>
<dbReference type="Proteomes" id="UP000077671">
    <property type="component" value="Unassembled WGS sequence"/>
</dbReference>
<dbReference type="InterPro" id="IPR019559">
    <property type="entry name" value="Cullin_neddylation_domain"/>
</dbReference>
<dbReference type="FunFam" id="1.20.1310.10:FF:000007">
    <property type="entry name" value="Cullin 1"/>
    <property type="match status" value="1"/>
</dbReference>
<evidence type="ECO:0000256" key="3">
    <source>
        <dbReference type="ARBA" id="ARBA00022499"/>
    </source>
</evidence>
<organism evidence="10 11">
    <name type="scientific">Tilletia caries</name>
    <name type="common">wheat bunt fungus</name>
    <dbReference type="NCBI Taxonomy" id="13290"/>
    <lineage>
        <taxon>Eukaryota</taxon>
        <taxon>Fungi</taxon>
        <taxon>Dikarya</taxon>
        <taxon>Basidiomycota</taxon>
        <taxon>Ustilaginomycotina</taxon>
        <taxon>Exobasidiomycetes</taxon>
        <taxon>Tilletiales</taxon>
        <taxon>Tilletiaceae</taxon>
        <taxon>Tilletia</taxon>
    </lineage>
</organism>
<dbReference type="GO" id="GO:0019005">
    <property type="term" value="C:SCF ubiquitin ligase complex"/>
    <property type="evidence" value="ECO:0007669"/>
    <property type="project" value="UniProtKB-ARBA"/>
</dbReference>
<gene>
    <name evidence="10" type="ORF">A4X03_0g1498</name>
    <name evidence="9" type="ORF">JKIAZH3_G7368</name>
</gene>
<sequence length="777" mass="88016">MPISAADKGKAPASSVPDIAVELDAEIQETWDIIEPGLNTIMTNFKTGLTFDLYMDYYTVAHSYCAVKGNAAASYSIGGAAGQGMGLIRGEPLYLCIDHYFAQHLEASKEGSNGLSDEPLLRFYASEWARYCRGAGIVKNIFSYLDRHWIKTTRENGRKDVYAVYTLALVKWKECMLSHVQHNLRLTQAILKQIEKQRDGDAIDSSLLKTVISSFVSLGIDQSDGNNVNRVQLELYRSDFEQPFIGATQAYYERESTSFVTANTVVDYMKKAEARLKEEDDRIELYMNSNSRGKLIPVCEWVLIHGHRQLLWDEFQNLLDGEKREDLSRMYLLLQRLPNSEGFLPLLDIFEAHVKQQGLAAVEKAAGANPENIEPEAYVEALLQVHTQNVSVVNEALRGDPAFLAAMDKACRSFINRNKATGTASTKSPELLARHTDALLKKSNKNAAEASLEEALNQMMILFKYLEDKDVFQKFYARHLARRLVHFTSASDDAESSMISKLKEACGFEYTQKLARMFADMDVSKGLNDKFKEKMTATHDKAELDIDFYCLVLANGVWPLQQGTTEFLIPAELQPTYKRFEGFYANQHSGRKLQWCWHMSRNEIRTNGYNQKYVLQVSSSQAAILLQFNTGETLTFDEIQKATGLDQSTLKGNMALLTKAKVLLEADDSYSVNTDFKSKKLRVNLNLPIKSEQKTESKDVMKTVDDDRRLLLDACIVRIMKSRKTLKHAQLIQEVITLMAARFQPKVPEIKKAIDSLIDKDYLERVEDARDTYAYVA</sequence>
<reference evidence="10" key="2">
    <citation type="journal article" date="2019" name="IMA Fungus">
        <title>Genome sequencing and comparison of five Tilletia species to identify candidate genes for the detection of regulated species infecting wheat.</title>
        <authorList>
            <person name="Nguyen H.D.T."/>
            <person name="Sultana T."/>
            <person name="Kesanakurti P."/>
            <person name="Hambleton S."/>
        </authorList>
    </citation>
    <scope>NUCLEOTIDE SEQUENCE</scope>
    <source>
        <strain evidence="10">DAOMC 238032</strain>
    </source>
</reference>
<dbReference type="PANTHER" id="PTHR11932">
    <property type="entry name" value="CULLIN"/>
    <property type="match status" value="1"/>
</dbReference>
<dbReference type="SUPFAM" id="SSF74788">
    <property type="entry name" value="Cullin repeat-like"/>
    <property type="match status" value="1"/>
</dbReference>
<feature type="domain" description="Cullin family profile" evidence="8">
    <location>
        <begin position="427"/>
        <end position="658"/>
    </location>
</feature>
<evidence type="ECO:0000256" key="7">
    <source>
        <dbReference type="RuleBase" id="RU003829"/>
    </source>
</evidence>
<dbReference type="EMBL" id="LWDD02000122">
    <property type="protein sequence ID" value="KAE8263692.1"/>
    <property type="molecule type" value="Genomic_DNA"/>
</dbReference>
<keyword evidence="3" id="KW-1017">Isopeptide bond</keyword>
<comment type="caution">
    <text evidence="10">The sequence shown here is derived from an EMBL/GenBank/DDBJ whole genome shotgun (WGS) entry which is preliminary data.</text>
</comment>
<dbReference type="Pfam" id="PF10557">
    <property type="entry name" value="Cullin_Nedd8"/>
    <property type="match status" value="1"/>
</dbReference>
<dbReference type="FunFam" id="1.20.1310.10:FF:000011">
    <property type="entry name" value="Cullin 1"/>
    <property type="match status" value="1"/>
</dbReference>
<dbReference type="SUPFAM" id="SSF46785">
    <property type="entry name" value="Winged helix' DNA-binding domain"/>
    <property type="match status" value="1"/>
</dbReference>
<dbReference type="Proteomes" id="UP000836402">
    <property type="component" value="Unassembled WGS sequence"/>
</dbReference>
<evidence type="ECO:0000313" key="11">
    <source>
        <dbReference type="Proteomes" id="UP000077671"/>
    </source>
</evidence>
<evidence type="ECO:0000256" key="4">
    <source>
        <dbReference type="ARBA" id="ARBA00022786"/>
    </source>
</evidence>
<evidence type="ECO:0000256" key="1">
    <source>
        <dbReference type="ARBA" id="ARBA00004906"/>
    </source>
</evidence>
<keyword evidence="5" id="KW-0832">Ubl conjugation</keyword>
<dbReference type="InterPro" id="IPR045093">
    <property type="entry name" value="Cullin"/>
</dbReference>
<dbReference type="InterPro" id="IPR059120">
    <property type="entry name" value="Cullin-like_AB"/>
</dbReference>
<dbReference type="InterPro" id="IPR036388">
    <property type="entry name" value="WH-like_DNA-bd_sf"/>
</dbReference>
<dbReference type="FunFam" id="1.10.10.10:FF:000014">
    <property type="entry name" value="Cullin 1"/>
    <property type="match status" value="1"/>
</dbReference>
<accession>A0A177VCL6</accession>
<dbReference type="SUPFAM" id="SSF75632">
    <property type="entry name" value="Cullin homology domain"/>
    <property type="match status" value="1"/>
</dbReference>
<reference evidence="9" key="3">
    <citation type="submission" date="2020-10" db="EMBL/GenBank/DDBJ databases">
        <authorList>
            <person name="Sedaghatjoo S."/>
        </authorList>
    </citation>
    <scope>NUCLEOTIDE SEQUENCE</scope>
    <source>
        <strain evidence="9">AZH3</strain>
    </source>
</reference>
<dbReference type="PROSITE" id="PS01256">
    <property type="entry name" value="CULLIN_1"/>
    <property type="match status" value="1"/>
</dbReference>
<dbReference type="Gene3D" id="3.30.230.130">
    <property type="entry name" value="Cullin, Chain C, Domain 2"/>
    <property type="match status" value="1"/>
</dbReference>
<reference evidence="10" key="1">
    <citation type="submission" date="2016-04" db="EMBL/GenBank/DDBJ databases">
        <authorList>
            <person name="Nguyen H.D."/>
            <person name="Kesanakurti P."/>
            <person name="Cullis J."/>
            <person name="Levesque C.A."/>
            <person name="Hambleton S."/>
        </authorList>
    </citation>
    <scope>NUCLEOTIDE SEQUENCE</scope>
    <source>
        <strain evidence="10">DAOMC 238032</strain>
    </source>
</reference>
<dbReference type="Gene3D" id="1.10.10.10">
    <property type="entry name" value="Winged helix-like DNA-binding domain superfamily/Winged helix DNA-binding domain"/>
    <property type="match status" value="1"/>
</dbReference>
<dbReference type="Pfam" id="PF00888">
    <property type="entry name" value="Cullin"/>
    <property type="match status" value="1"/>
</dbReference>
<evidence type="ECO:0000256" key="5">
    <source>
        <dbReference type="ARBA" id="ARBA00022843"/>
    </source>
</evidence>